<feature type="region of interest" description="Disordered" evidence="1">
    <location>
        <begin position="96"/>
        <end position="142"/>
    </location>
</feature>
<gene>
    <name evidence="2" type="ORF">UFOPK3564_04119</name>
</gene>
<protein>
    <submittedName>
        <fullName evidence="2">Unannotated protein</fullName>
    </submittedName>
</protein>
<proteinExistence type="predicted"/>
<reference evidence="2" key="1">
    <citation type="submission" date="2020-05" db="EMBL/GenBank/DDBJ databases">
        <authorList>
            <person name="Chiriac C."/>
            <person name="Salcher M."/>
            <person name="Ghai R."/>
            <person name="Kavagutti S V."/>
        </authorList>
    </citation>
    <scope>NUCLEOTIDE SEQUENCE</scope>
</reference>
<evidence type="ECO:0000256" key="1">
    <source>
        <dbReference type="SAM" id="MobiDB-lite"/>
    </source>
</evidence>
<evidence type="ECO:0000313" key="2">
    <source>
        <dbReference type="EMBL" id="CAB4961959.1"/>
    </source>
</evidence>
<dbReference type="Gene3D" id="3.30.300.180">
    <property type="match status" value="1"/>
</dbReference>
<feature type="compositionally biased region" description="Basic and acidic residues" evidence="1">
    <location>
        <begin position="122"/>
        <end position="131"/>
    </location>
</feature>
<name>A0A6J7L6Y5_9ZZZZ</name>
<dbReference type="EMBL" id="CAFBMK010000505">
    <property type="protein sequence ID" value="CAB4961959.1"/>
    <property type="molecule type" value="Genomic_DNA"/>
</dbReference>
<organism evidence="2">
    <name type="scientific">freshwater metagenome</name>
    <dbReference type="NCBI Taxonomy" id="449393"/>
    <lineage>
        <taxon>unclassified sequences</taxon>
        <taxon>metagenomes</taxon>
        <taxon>ecological metagenomes</taxon>
    </lineage>
</organism>
<sequence length="482" mass="52387">MTIDADPAPHPGASTVAPDLDALWAAVVSDARNQIGDTSWDSWLGVLRPVGVGPQRIAVDAPHHARTWIEARLFPLLAASASRVLQRHVRVVYAPGTREARPGRPRRPSRRGAEARSTADLLPDHLLERTDPSPPATLLPPRSTIAAVPAALLCSRGREDAALTGRHARYAQHPSLHPGELTPRDVLCAATLYAAATHHTTASTTDRDLSTTAAALWRALDPDRRGDRRPGWDALRSLRSGLTRISAYWAAHVPGTRLEIAVEPGEWIPAHDAPAGFGSGGRRPTIRITLPPVALAALRGWQRKGWRGRPPDGYALLRLDHLRRIRCASELSTYVIFDSLPAQDARGRRLALRELPAAREAGGSRRTLRLSGTGIGELGERLGIRHARRNRRAQRLMLNLLRLAGEVAPERFGRPAVRITGTGVVELVVPLRDTSQPRAADDRDALQDIADRQLRRAIAEAGVLVAFPEHLATSSGRGPPAR</sequence>
<accession>A0A6J7L6Y5</accession>
<dbReference type="AlphaFoldDB" id="A0A6J7L6Y5"/>
<dbReference type="InterPro" id="IPR038454">
    <property type="entry name" value="DnaA_N_sf"/>
</dbReference>